<name>A0A451D569_9GAMM</name>
<evidence type="ECO:0000256" key="4">
    <source>
        <dbReference type="ARBA" id="ARBA00022692"/>
    </source>
</evidence>
<reference evidence="10 11" key="1">
    <citation type="submission" date="2019-02" db="EMBL/GenBank/DDBJ databases">
        <authorList>
            <person name="Manzano-Marin A."/>
            <person name="Manzano-Marin A."/>
        </authorList>
    </citation>
    <scope>NUCLEOTIDE SEQUENCE [LARGE SCALE GENOMIC DNA]</scope>
    <source>
        <strain evidence="10 11">BuCikochiana</strain>
    </source>
</reference>
<evidence type="ECO:0000256" key="3">
    <source>
        <dbReference type="ARBA" id="ARBA00022475"/>
    </source>
</evidence>
<dbReference type="PANTHER" id="PTHR33910:SF1">
    <property type="entry name" value="PROTEIN TRANSLOCASE SUBUNIT SECE"/>
    <property type="match status" value="1"/>
</dbReference>
<dbReference type="PANTHER" id="PTHR33910">
    <property type="entry name" value="PROTEIN TRANSLOCASE SUBUNIT SECE"/>
    <property type="match status" value="1"/>
</dbReference>
<keyword evidence="3 9" id="KW-1003">Cell membrane</keyword>
<dbReference type="InterPro" id="IPR038379">
    <property type="entry name" value="SecE_sf"/>
</dbReference>
<dbReference type="AlphaFoldDB" id="A0A451D569"/>
<evidence type="ECO:0000256" key="6">
    <source>
        <dbReference type="ARBA" id="ARBA00022989"/>
    </source>
</evidence>
<evidence type="ECO:0000313" key="11">
    <source>
        <dbReference type="Proteomes" id="UP000294380"/>
    </source>
</evidence>
<accession>A0A451D569</accession>
<dbReference type="Gene3D" id="1.20.5.1030">
    <property type="entry name" value="Preprotein translocase secy subunit"/>
    <property type="match status" value="1"/>
</dbReference>
<dbReference type="NCBIfam" id="TIGR00964">
    <property type="entry name" value="secE_bact"/>
    <property type="match status" value="1"/>
</dbReference>
<dbReference type="InterPro" id="IPR005807">
    <property type="entry name" value="SecE_bac"/>
</dbReference>
<evidence type="ECO:0000256" key="5">
    <source>
        <dbReference type="ARBA" id="ARBA00022927"/>
    </source>
</evidence>
<dbReference type="GO" id="GO:0009306">
    <property type="term" value="P:protein secretion"/>
    <property type="evidence" value="ECO:0007669"/>
    <property type="project" value="UniProtKB-UniRule"/>
</dbReference>
<dbReference type="PRINTS" id="PR01650">
    <property type="entry name" value="SECETRNLCASE"/>
</dbReference>
<dbReference type="Proteomes" id="UP000294380">
    <property type="component" value="Chromosome"/>
</dbReference>
<dbReference type="RefSeq" id="WP_154028247.1">
    <property type="nucleotide sequence ID" value="NZ_LR217707.1"/>
</dbReference>
<comment type="subunit">
    <text evidence="9">Component of the Sec protein translocase complex. Heterotrimer consisting of SecY, SecE and SecG subunits. The heterotrimers can form oligomers, although 1 heterotrimer is thought to be able to translocate proteins. Interacts with the ribosome. Interacts with SecDF, and other proteins may be involved. Interacts with SecA.</text>
</comment>
<dbReference type="GO" id="GO:0008320">
    <property type="term" value="F:protein transmembrane transporter activity"/>
    <property type="evidence" value="ECO:0007669"/>
    <property type="project" value="UniProtKB-UniRule"/>
</dbReference>
<feature type="transmembrane region" description="Helical" evidence="9">
    <location>
        <begin position="43"/>
        <end position="62"/>
    </location>
</feature>
<evidence type="ECO:0000256" key="1">
    <source>
        <dbReference type="ARBA" id="ARBA00004370"/>
    </source>
</evidence>
<comment type="caution">
    <text evidence="9">Lacks conserved residue(s) required for the propagation of feature annotation.</text>
</comment>
<dbReference type="GO" id="GO:0043952">
    <property type="term" value="P:protein transport by the Sec complex"/>
    <property type="evidence" value="ECO:0007669"/>
    <property type="project" value="UniProtKB-UniRule"/>
</dbReference>
<keyword evidence="8 9" id="KW-0472">Membrane</keyword>
<feature type="transmembrane region" description="Helical" evidence="9">
    <location>
        <begin position="97"/>
        <end position="124"/>
    </location>
</feature>
<gene>
    <name evidence="9 10" type="primary">secE</name>
    <name evidence="10" type="ORF">BUCIKOCA2762_025</name>
</gene>
<keyword evidence="6 9" id="KW-1133">Transmembrane helix</keyword>
<dbReference type="GO" id="GO:0065002">
    <property type="term" value="P:intracellular protein transmembrane transport"/>
    <property type="evidence" value="ECO:0007669"/>
    <property type="project" value="UniProtKB-UniRule"/>
</dbReference>
<keyword evidence="4 9" id="KW-0812">Transmembrane</keyword>
<evidence type="ECO:0000313" key="10">
    <source>
        <dbReference type="EMBL" id="VFP80952.1"/>
    </source>
</evidence>
<evidence type="ECO:0000256" key="2">
    <source>
        <dbReference type="ARBA" id="ARBA00022448"/>
    </source>
</evidence>
<dbReference type="Pfam" id="PF00584">
    <property type="entry name" value="SecE"/>
    <property type="match status" value="1"/>
</dbReference>
<feature type="transmembrane region" description="Helical" evidence="9">
    <location>
        <begin position="20"/>
        <end position="37"/>
    </location>
</feature>
<evidence type="ECO:0000256" key="7">
    <source>
        <dbReference type="ARBA" id="ARBA00023010"/>
    </source>
</evidence>
<sequence length="128" mass="15385">MHIHKIYKIYMNYTEKIKWLCIAVILLLILVNYIFFIHKSTKLIKIIFFNIFFIPLFSLLFYTNIGKKIIIFIKDIKSELFQITWPNYIETLKTTGIVLLLIILTSVFLWIFDALILRIVSWILTPRL</sequence>
<evidence type="ECO:0000256" key="9">
    <source>
        <dbReference type="HAMAP-Rule" id="MF_00422"/>
    </source>
</evidence>
<keyword evidence="5 9" id="KW-0653">Protein transport</keyword>
<comment type="subcellular location">
    <subcellularLocation>
        <location evidence="1">Membrane</location>
    </subcellularLocation>
</comment>
<dbReference type="EMBL" id="LR217707">
    <property type="protein sequence ID" value="VFP80952.1"/>
    <property type="molecule type" value="Genomic_DNA"/>
</dbReference>
<proteinExistence type="inferred from homology"/>
<comment type="similarity">
    <text evidence="9">Belongs to the SecE/SEC61-gamma family.</text>
</comment>
<dbReference type="InterPro" id="IPR001901">
    <property type="entry name" value="Translocase_SecE/Sec61-g"/>
</dbReference>
<evidence type="ECO:0000256" key="8">
    <source>
        <dbReference type="ARBA" id="ARBA00023136"/>
    </source>
</evidence>
<keyword evidence="2 9" id="KW-0813">Transport</keyword>
<dbReference type="HAMAP" id="MF_00422">
    <property type="entry name" value="SecE"/>
    <property type="match status" value="1"/>
</dbReference>
<protein>
    <recommendedName>
        <fullName evidence="9">Protein translocase subunit SecE</fullName>
    </recommendedName>
</protein>
<keyword evidence="7 9" id="KW-0811">Translocation</keyword>
<dbReference type="GO" id="GO:0005886">
    <property type="term" value="C:plasma membrane"/>
    <property type="evidence" value="ECO:0007669"/>
    <property type="project" value="UniProtKB-UniRule"/>
</dbReference>
<dbReference type="GO" id="GO:0006605">
    <property type="term" value="P:protein targeting"/>
    <property type="evidence" value="ECO:0007669"/>
    <property type="project" value="UniProtKB-UniRule"/>
</dbReference>
<comment type="function">
    <text evidence="9">Essential subunit of the Sec protein translocation channel SecYEG. Clamps together the 2 halves of SecY. May contact the channel plug during translocation.</text>
</comment>
<organism evidence="10 11">
    <name type="scientific">Buchnera aphidicola</name>
    <name type="common">Cinara kochiana kochiana</name>
    <dbReference type="NCBI Taxonomy" id="2518976"/>
    <lineage>
        <taxon>Bacteria</taxon>
        <taxon>Pseudomonadati</taxon>
        <taxon>Pseudomonadota</taxon>
        <taxon>Gammaproteobacteria</taxon>
        <taxon>Enterobacterales</taxon>
        <taxon>Erwiniaceae</taxon>
        <taxon>Buchnera</taxon>
    </lineage>
</organism>